<gene>
    <name evidence="1" type="ORF">HNQ09_000264</name>
</gene>
<evidence type="ECO:0000313" key="1">
    <source>
        <dbReference type="EMBL" id="MBB5232847.1"/>
    </source>
</evidence>
<proteinExistence type="predicted"/>
<sequence>MPHSPAPMDPDDAQALLYAEGERLARRLAQTLGGGEGDVARAHLIGLSLAVNLVNALVPTVEQVTRHAGRPLHAQVVADGRGRAVVETVTPDGERHARLPVDDLLDSALYRGGRLHPTVAAHLGDAMGGSEHHATRALAACLKSAPVLDALRRQLTALLKQ</sequence>
<name>A0A7W8GC44_9DEIO</name>
<comment type="caution">
    <text evidence="1">The sequence shown here is derived from an EMBL/GenBank/DDBJ whole genome shotgun (WGS) entry which is preliminary data.</text>
</comment>
<organism evidence="1 2">
    <name type="scientific">Deinococcus budaensis</name>
    <dbReference type="NCBI Taxonomy" id="1665626"/>
    <lineage>
        <taxon>Bacteria</taxon>
        <taxon>Thermotogati</taxon>
        <taxon>Deinococcota</taxon>
        <taxon>Deinococci</taxon>
        <taxon>Deinococcales</taxon>
        <taxon>Deinococcaceae</taxon>
        <taxon>Deinococcus</taxon>
    </lineage>
</organism>
<evidence type="ECO:0000313" key="2">
    <source>
        <dbReference type="Proteomes" id="UP000525389"/>
    </source>
</evidence>
<reference evidence="1 2" key="1">
    <citation type="submission" date="2020-08" db="EMBL/GenBank/DDBJ databases">
        <title>Genomic Encyclopedia of Type Strains, Phase IV (KMG-IV): sequencing the most valuable type-strain genomes for metagenomic binning, comparative biology and taxonomic classification.</title>
        <authorList>
            <person name="Goeker M."/>
        </authorList>
    </citation>
    <scope>NUCLEOTIDE SEQUENCE [LARGE SCALE GENOMIC DNA]</scope>
    <source>
        <strain evidence="1 2">DSM 101791</strain>
    </source>
</reference>
<protein>
    <submittedName>
        <fullName evidence="1">Uncharacterized protein</fullName>
    </submittedName>
</protein>
<keyword evidence="2" id="KW-1185">Reference proteome</keyword>
<dbReference type="AlphaFoldDB" id="A0A7W8GC44"/>
<dbReference type="Proteomes" id="UP000525389">
    <property type="component" value="Unassembled WGS sequence"/>
</dbReference>
<dbReference type="RefSeq" id="WP_246363049.1">
    <property type="nucleotide sequence ID" value="NZ_JACHFN010000001.1"/>
</dbReference>
<dbReference type="EMBL" id="JACHFN010000001">
    <property type="protein sequence ID" value="MBB5232847.1"/>
    <property type="molecule type" value="Genomic_DNA"/>
</dbReference>
<accession>A0A7W8GC44</accession>